<keyword evidence="5" id="KW-1185">Reference proteome</keyword>
<evidence type="ECO:0000313" key="4">
    <source>
        <dbReference type="EMBL" id="TNM32832.1"/>
    </source>
</evidence>
<dbReference type="Pfam" id="PF11350">
    <property type="entry name" value="DUF3152"/>
    <property type="match status" value="1"/>
</dbReference>
<reference evidence="4 5" key="1">
    <citation type="submission" date="2019-06" db="EMBL/GenBank/DDBJ databases">
        <title>Draft genome of Streptomyces sedi sp. JCM16909.</title>
        <authorList>
            <person name="Klykleung N."/>
            <person name="Tanasupawat S."/>
            <person name="Kudo T."/>
            <person name="Yuki M."/>
            <person name="Ohkuma M."/>
        </authorList>
    </citation>
    <scope>NUCLEOTIDE SEQUENCE [LARGE SCALE GENOMIC DNA]</scope>
    <source>
        <strain evidence="4 5">JCM 16909</strain>
    </source>
</reference>
<accession>A0A5C4VAI2</accession>
<sequence length="370" mass="39582">MERRDAPAPVPDGSRGWPGQVGGARRDGPRQEYLDAFDRVEPLPVPTAPEPEGPEPGVPGQPARAGHRRAAQVNAPEPGEGGGRAARRRKAGRESRGRSLVGVTALALVTVLVVLVAGQLARPGDEAAPSVLAEDADGRSVLDPDQEADGRPAPPEDIEPSEPEESTPEPTYDELLASTFPLDPELTGSGELVPVPGSEPAVDQEADRVLRYRVDVEEDLGIDAAFFAEVVHRTLSDGRSWGNQGERGFARVSEGDYDFVVTLASPGTTAEWCARSGLDTTEDNVSCNSSSTERVMINAWRFAQGSETYGDDIANYRRMLVNHEVGHRLGYGHALCPSEGAIAPVMMQQTKFLTIEGVTCEPNAWPHPGN</sequence>
<comment type="caution">
    <text evidence="4">The sequence shown here is derived from an EMBL/GenBank/DDBJ whole genome shotgun (WGS) entry which is preliminary data.</text>
</comment>
<evidence type="ECO:0000256" key="1">
    <source>
        <dbReference type="SAM" id="MobiDB-lite"/>
    </source>
</evidence>
<dbReference type="EMBL" id="VDGT01000003">
    <property type="protein sequence ID" value="TNM32832.1"/>
    <property type="molecule type" value="Genomic_DNA"/>
</dbReference>
<evidence type="ECO:0000259" key="3">
    <source>
        <dbReference type="Pfam" id="PF11350"/>
    </source>
</evidence>
<feature type="region of interest" description="Disordered" evidence="1">
    <location>
        <begin position="123"/>
        <end position="201"/>
    </location>
</feature>
<keyword evidence="2" id="KW-1133">Transmembrane helix</keyword>
<keyword evidence="2" id="KW-0472">Membrane</keyword>
<feature type="compositionally biased region" description="Acidic residues" evidence="1">
    <location>
        <begin position="156"/>
        <end position="167"/>
    </location>
</feature>
<feature type="domain" description="DUF3152" evidence="3">
    <location>
        <begin position="187"/>
        <end position="368"/>
    </location>
</feature>
<protein>
    <submittedName>
        <fullName evidence="4">DUF3152 domain-containing protein</fullName>
    </submittedName>
</protein>
<feature type="region of interest" description="Disordered" evidence="1">
    <location>
        <begin position="1"/>
        <end position="98"/>
    </location>
</feature>
<dbReference type="InterPro" id="IPR022603">
    <property type="entry name" value="DUF3152"/>
</dbReference>
<dbReference type="AlphaFoldDB" id="A0A5C4VAI2"/>
<feature type="compositionally biased region" description="Pro residues" evidence="1">
    <location>
        <begin position="43"/>
        <end position="59"/>
    </location>
</feature>
<feature type="transmembrane region" description="Helical" evidence="2">
    <location>
        <begin position="99"/>
        <end position="121"/>
    </location>
</feature>
<organism evidence="4 5">
    <name type="scientific">Streptomyces sedi</name>
    <dbReference type="NCBI Taxonomy" id="555059"/>
    <lineage>
        <taxon>Bacteria</taxon>
        <taxon>Bacillati</taxon>
        <taxon>Actinomycetota</taxon>
        <taxon>Actinomycetes</taxon>
        <taxon>Kitasatosporales</taxon>
        <taxon>Streptomycetaceae</taxon>
        <taxon>Streptomyces</taxon>
    </lineage>
</organism>
<gene>
    <name evidence="4" type="ORF">FH715_05840</name>
</gene>
<evidence type="ECO:0000256" key="2">
    <source>
        <dbReference type="SAM" id="Phobius"/>
    </source>
</evidence>
<name>A0A5C4VAI2_9ACTN</name>
<dbReference type="SUPFAM" id="SSF55486">
    <property type="entry name" value="Metalloproteases ('zincins'), catalytic domain"/>
    <property type="match status" value="1"/>
</dbReference>
<proteinExistence type="predicted"/>
<keyword evidence="2" id="KW-0812">Transmembrane</keyword>
<dbReference type="Proteomes" id="UP000311713">
    <property type="component" value="Unassembled WGS sequence"/>
</dbReference>
<dbReference type="OrthoDB" id="9779865at2"/>
<dbReference type="RefSeq" id="WP_139641411.1">
    <property type="nucleotide sequence ID" value="NZ_BAAAZS010000093.1"/>
</dbReference>
<feature type="compositionally biased region" description="Basic and acidic residues" evidence="1">
    <location>
        <begin position="24"/>
        <end position="41"/>
    </location>
</feature>
<evidence type="ECO:0000313" key="5">
    <source>
        <dbReference type="Proteomes" id="UP000311713"/>
    </source>
</evidence>